<feature type="compositionally biased region" description="Gly residues" evidence="1">
    <location>
        <begin position="1"/>
        <end position="16"/>
    </location>
</feature>
<proteinExistence type="predicted"/>
<evidence type="ECO:0000313" key="3">
    <source>
        <dbReference type="Proteomes" id="UP000054248"/>
    </source>
</evidence>
<dbReference type="OrthoDB" id="3365917at2759"/>
<dbReference type="EMBL" id="KN823000">
    <property type="protein sequence ID" value="KIO27972.1"/>
    <property type="molecule type" value="Genomic_DNA"/>
</dbReference>
<accession>A0A0C3M2N6</accession>
<keyword evidence="3" id="KW-1185">Reference proteome</keyword>
<protein>
    <submittedName>
        <fullName evidence="2">Uncharacterized protein</fullName>
    </submittedName>
</protein>
<reference evidence="2 3" key="1">
    <citation type="submission" date="2014-04" db="EMBL/GenBank/DDBJ databases">
        <authorList>
            <consortium name="DOE Joint Genome Institute"/>
            <person name="Kuo A."/>
            <person name="Girlanda M."/>
            <person name="Perotto S."/>
            <person name="Kohler A."/>
            <person name="Nagy L.G."/>
            <person name="Floudas D."/>
            <person name="Copeland A."/>
            <person name="Barry K.W."/>
            <person name="Cichocki N."/>
            <person name="Veneault-Fourrey C."/>
            <person name="LaButti K."/>
            <person name="Lindquist E.A."/>
            <person name="Lipzen A."/>
            <person name="Lundell T."/>
            <person name="Morin E."/>
            <person name="Murat C."/>
            <person name="Sun H."/>
            <person name="Tunlid A."/>
            <person name="Henrissat B."/>
            <person name="Grigoriev I.V."/>
            <person name="Hibbett D.S."/>
            <person name="Martin F."/>
            <person name="Nordberg H.P."/>
            <person name="Cantor M.N."/>
            <person name="Hua S.X."/>
        </authorList>
    </citation>
    <scope>NUCLEOTIDE SEQUENCE [LARGE SCALE GENOMIC DNA]</scope>
    <source>
        <strain evidence="2 3">MUT 4182</strain>
    </source>
</reference>
<reference evidence="3" key="2">
    <citation type="submission" date="2015-01" db="EMBL/GenBank/DDBJ databases">
        <title>Evolutionary Origins and Diversification of the Mycorrhizal Mutualists.</title>
        <authorList>
            <consortium name="DOE Joint Genome Institute"/>
            <consortium name="Mycorrhizal Genomics Consortium"/>
            <person name="Kohler A."/>
            <person name="Kuo A."/>
            <person name="Nagy L.G."/>
            <person name="Floudas D."/>
            <person name="Copeland A."/>
            <person name="Barry K.W."/>
            <person name="Cichocki N."/>
            <person name="Veneault-Fourrey C."/>
            <person name="LaButti K."/>
            <person name="Lindquist E.A."/>
            <person name="Lipzen A."/>
            <person name="Lundell T."/>
            <person name="Morin E."/>
            <person name="Murat C."/>
            <person name="Riley R."/>
            <person name="Ohm R."/>
            <person name="Sun H."/>
            <person name="Tunlid A."/>
            <person name="Henrissat B."/>
            <person name="Grigoriev I.V."/>
            <person name="Hibbett D.S."/>
            <person name="Martin F."/>
        </authorList>
    </citation>
    <scope>NUCLEOTIDE SEQUENCE [LARGE SCALE GENOMIC DNA]</scope>
    <source>
        <strain evidence="3">MUT 4182</strain>
    </source>
</reference>
<evidence type="ECO:0000313" key="2">
    <source>
        <dbReference type="EMBL" id="KIO27972.1"/>
    </source>
</evidence>
<name>A0A0C3M2N6_9AGAM</name>
<dbReference type="Proteomes" id="UP000054248">
    <property type="component" value="Unassembled WGS sequence"/>
</dbReference>
<evidence type="ECO:0000256" key="1">
    <source>
        <dbReference type="SAM" id="MobiDB-lite"/>
    </source>
</evidence>
<dbReference type="HOGENOM" id="CLU_057147_1_0_1"/>
<sequence length="291" mass="31149">MPGGGRGRGGSGGSTGSKGSSSVSISSSYGGKSFSSGFGGGRPFSIPAGQVFAGRLTGGGTRDQIYGTQRYGSGYTYSDRGSFVTGRGFPFGFWPIYAFPIAYYGNREYGPWHNSSRPGRNMSWTQVTSSSWSQQAQKRGLLERQQITNNATAPYYLIGDYDSLVAVSDLLRSDCNATVGGVIDYNPDQNAIPPEEFLQYYRSSSFALTLSSYWDPANSVNNQPASNDSALTTVPDVPIPPGTDLNFLDCLNSTIGNNLPVMDAAVMTRVQATVFAQLALFWVILSMIGLV</sequence>
<feature type="region of interest" description="Disordered" evidence="1">
    <location>
        <begin position="1"/>
        <end position="24"/>
    </location>
</feature>
<dbReference type="AlphaFoldDB" id="A0A0C3M2N6"/>
<organism evidence="2 3">
    <name type="scientific">Tulasnella calospora MUT 4182</name>
    <dbReference type="NCBI Taxonomy" id="1051891"/>
    <lineage>
        <taxon>Eukaryota</taxon>
        <taxon>Fungi</taxon>
        <taxon>Dikarya</taxon>
        <taxon>Basidiomycota</taxon>
        <taxon>Agaricomycotina</taxon>
        <taxon>Agaricomycetes</taxon>
        <taxon>Cantharellales</taxon>
        <taxon>Tulasnellaceae</taxon>
        <taxon>Tulasnella</taxon>
    </lineage>
</organism>
<gene>
    <name evidence="2" type="ORF">M407DRAFT_185280</name>
</gene>